<dbReference type="InterPro" id="IPR058240">
    <property type="entry name" value="rSAM_sf"/>
</dbReference>
<keyword evidence="3" id="KW-0479">Metal-binding</keyword>
<organism evidence="8 9">
    <name type="scientific">Nonlabens marinus S1-08</name>
    <dbReference type="NCBI Taxonomy" id="1454201"/>
    <lineage>
        <taxon>Bacteria</taxon>
        <taxon>Pseudomonadati</taxon>
        <taxon>Bacteroidota</taxon>
        <taxon>Flavobacteriia</taxon>
        <taxon>Flavobacteriales</taxon>
        <taxon>Flavobacteriaceae</taxon>
        <taxon>Nonlabens</taxon>
    </lineage>
</organism>
<dbReference type="OrthoDB" id="9810775at2"/>
<dbReference type="Gene3D" id="3.20.20.70">
    <property type="entry name" value="Aldolase class I"/>
    <property type="match status" value="1"/>
</dbReference>
<dbReference type="PANTHER" id="PTHR43728">
    <property type="entry name" value="SLR0304 PROTEIN"/>
    <property type="match status" value="1"/>
</dbReference>
<dbReference type="KEGG" id="nmf:NMS_0408"/>
<evidence type="ECO:0000259" key="7">
    <source>
        <dbReference type="Pfam" id="PF12345"/>
    </source>
</evidence>
<dbReference type="HOGENOM" id="CLU_050695_0_0_10"/>
<evidence type="ECO:0000256" key="5">
    <source>
        <dbReference type="ARBA" id="ARBA00023014"/>
    </source>
</evidence>
<dbReference type="InterPro" id="IPR007197">
    <property type="entry name" value="rSAM"/>
</dbReference>
<dbReference type="SFLD" id="SFLDG01067">
    <property type="entry name" value="SPASM/twitch_domain_containing"/>
    <property type="match status" value="1"/>
</dbReference>
<feature type="domain" description="Arsenosugar biosynthesis radical SAM protein ArsS-like C-terminal" evidence="7">
    <location>
        <begin position="221"/>
        <end position="353"/>
    </location>
</feature>
<evidence type="ECO:0000313" key="9">
    <source>
        <dbReference type="Proteomes" id="UP000031760"/>
    </source>
</evidence>
<keyword evidence="4" id="KW-0408">Iron</keyword>
<dbReference type="GO" id="GO:0051536">
    <property type="term" value="F:iron-sulfur cluster binding"/>
    <property type="evidence" value="ECO:0007669"/>
    <property type="project" value="UniProtKB-KW"/>
</dbReference>
<dbReference type="InterPro" id="IPR024521">
    <property type="entry name" value="ArsS-like_C"/>
</dbReference>
<gene>
    <name evidence="8" type="ORF">NMS_0408</name>
</gene>
<keyword evidence="5" id="KW-0411">Iron-sulfur</keyword>
<dbReference type="PANTHER" id="PTHR43728:SF1">
    <property type="entry name" value="FE-S OXIDOREDUCTASE"/>
    <property type="match status" value="1"/>
</dbReference>
<dbReference type="EMBL" id="AP014548">
    <property type="protein sequence ID" value="BAO54417.1"/>
    <property type="molecule type" value="Genomic_DNA"/>
</dbReference>
<dbReference type="AlphaFoldDB" id="W8VW40"/>
<comment type="cofactor">
    <cofactor evidence="1">
        <name>[4Fe-4S] cluster</name>
        <dbReference type="ChEBI" id="CHEBI:49883"/>
    </cofactor>
</comment>
<name>W8VW40_9FLAO</name>
<dbReference type="Proteomes" id="UP000031760">
    <property type="component" value="Chromosome"/>
</dbReference>
<keyword evidence="9" id="KW-1185">Reference proteome</keyword>
<dbReference type="InterPro" id="IPR026351">
    <property type="entry name" value="rSAM_ArsS-like"/>
</dbReference>
<dbReference type="GO" id="GO:0046872">
    <property type="term" value="F:metal ion binding"/>
    <property type="evidence" value="ECO:0007669"/>
    <property type="project" value="UniProtKB-KW"/>
</dbReference>
<dbReference type="InterPro" id="IPR013785">
    <property type="entry name" value="Aldolase_TIM"/>
</dbReference>
<evidence type="ECO:0000256" key="1">
    <source>
        <dbReference type="ARBA" id="ARBA00001966"/>
    </source>
</evidence>
<dbReference type="NCBIfam" id="TIGR04167">
    <property type="entry name" value="rSAM_SeCys"/>
    <property type="match status" value="1"/>
</dbReference>
<dbReference type="SUPFAM" id="SSF102114">
    <property type="entry name" value="Radical SAM enzymes"/>
    <property type="match status" value="1"/>
</dbReference>
<dbReference type="CDD" id="cd01335">
    <property type="entry name" value="Radical_SAM"/>
    <property type="match status" value="1"/>
</dbReference>
<reference evidence="8 9" key="1">
    <citation type="journal article" date="2014" name="Proc. Natl. Acad. Sci. U.S.A.">
        <title>Functional characterization of flavobacteria rhodopsins reveals a unique class of light-driven chloride pump in bacteria.</title>
        <authorList>
            <person name="Yoshizawa S."/>
            <person name="Kumagai Y."/>
            <person name="Kim H."/>
            <person name="Ogura Y."/>
            <person name="Hayashi T."/>
            <person name="Iwasaki W."/>
            <person name="DeLong E.F."/>
            <person name="Kogure K."/>
        </authorList>
    </citation>
    <scope>NUCLEOTIDE SEQUENCE [LARGE SCALE GENOMIC DNA]</scope>
    <source>
        <strain evidence="8 9">S1-08</strain>
    </source>
</reference>
<feature type="domain" description="Radical SAM core" evidence="6">
    <location>
        <begin position="63"/>
        <end position="201"/>
    </location>
</feature>
<evidence type="ECO:0000256" key="3">
    <source>
        <dbReference type="ARBA" id="ARBA00022723"/>
    </source>
</evidence>
<protein>
    <submittedName>
        <fullName evidence="8">Radical SAM</fullName>
    </submittedName>
</protein>
<evidence type="ECO:0000313" key="8">
    <source>
        <dbReference type="EMBL" id="BAO54417.1"/>
    </source>
</evidence>
<dbReference type="Pfam" id="PF12345">
    <property type="entry name" value="DUF3641"/>
    <property type="match status" value="1"/>
</dbReference>
<dbReference type="GO" id="GO:0003824">
    <property type="term" value="F:catalytic activity"/>
    <property type="evidence" value="ECO:0007669"/>
    <property type="project" value="InterPro"/>
</dbReference>
<dbReference type="STRING" id="1454201.NMS_0408"/>
<evidence type="ECO:0000259" key="6">
    <source>
        <dbReference type="Pfam" id="PF04055"/>
    </source>
</evidence>
<dbReference type="RefSeq" id="WP_041495142.1">
    <property type="nucleotide sequence ID" value="NZ_AP014548.1"/>
</dbReference>
<dbReference type="SFLD" id="SFLDS00029">
    <property type="entry name" value="Radical_SAM"/>
    <property type="match status" value="1"/>
</dbReference>
<evidence type="ECO:0000256" key="2">
    <source>
        <dbReference type="ARBA" id="ARBA00022691"/>
    </source>
</evidence>
<dbReference type="Pfam" id="PF04055">
    <property type="entry name" value="Radical_SAM"/>
    <property type="match status" value="1"/>
</dbReference>
<evidence type="ECO:0000256" key="4">
    <source>
        <dbReference type="ARBA" id="ARBA00023004"/>
    </source>
</evidence>
<sequence length="357" mass="40456">MSVAVNTKKSLHKRDADLANINKQMEVLNGEPFSNGELPSFAKKIKETNQFPLRPKKLEILQVNVGYMCNQVCAHCHVDAGPDRKEIMTRDTMQQILDVIKTTEAHTLDLTGGAPEMNPDFRWFVEEAAKAGIQDFIVRSNLTIIRANKKYYDLPDFFKKHNIHVVSSMPHWTKGKTDKQRGDGVFDKSIKALQELNERGYGMPDSSLRLDLVYNPSGAYLPGDQASMEKEMKSRLMEDFGIQFHNLFAITNLPIARFLDYLVASENYEDYMYALVEAYNPAAVANVMCTNTISISWDGWLYDCDFNQMLDLKVDNKIQHVKDYNEDLLNDRKIQISQHCYGCTAGAGSSCQGVVAN</sequence>
<keyword evidence="2" id="KW-0949">S-adenosyl-L-methionine</keyword>
<proteinExistence type="predicted"/>
<accession>W8VW40</accession>